<feature type="compositionally biased region" description="Low complexity" evidence="1">
    <location>
        <begin position="107"/>
        <end position="123"/>
    </location>
</feature>
<dbReference type="AlphaFoldDB" id="A0A8H7S8R3"/>
<reference evidence="2 3" key="1">
    <citation type="submission" date="2020-12" db="EMBL/GenBank/DDBJ databases">
        <title>Metabolic potential, ecology and presence of endohyphal bacteria is reflected in genomic diversity of Mucoromycotina.</title>
        <authorList>
            <person name="Muszewska A."/>
            <person name="Okrasinska A."/>
            <person name="Steczkiewicz K."/>
            <person name="Drgas O."/>
            <person name="Orlowska M."/>
            <person name="Perlinska-Lenart U."/>
            <person name="Aleksandrzak-Piekarczyk T."/>
            <person name="Szatraj K."/>
            <person name="Zielenkiewicz U."/>
            <person name="Pilsyk S."/>
            <person name="Malc E."/>
            <person name="Mieczkowski P."/>
            <person name="Kruszewska J.S."/>
            <person name="Biernat P."/>
            <person name="Pawlowska J."/>
        </authorList>
    </citation>
    <scope>NUCLEOTIDE SEQUENCE [LARGE SCALE GENOMIC DNA]</scope>
    <source>
        <strain evidence="2 3">CBS 142.35</strain>
    </source>
</reference>
<evidence type="ECO:0000313" key="2">
    <source>
        <dbReference type="EMBL" id="KAG2224103.1"/>
    </source>
</evidence>
<dbReference type="OrthoDB" id="10061064at2759"/>
<dbReference type="EMBL" id="JAEPRB010000049">
    <property type="protein sequence ID" value="KAG2224103.1"/>
    <property type="molecule type" value="Genomic_DNA"/>
</dbReference>
<organism evidence="2 3">
    <name type="scientific">Circinella minor</name>
    <dbReference type="NCBI Taxonomy" id="1195481"/>
    <lineage>
        <taxon>Eukaryota</taxon>
        <taxon>Fungi</taxon>
        <taxon>Fungi incertae sedis</taxon>
        <taxon>Mucoromycota</taxon>
        <taxon>Mucoromycotina</taxon>
        <taxon>Mucoromycetes</taxon>
        <taxon>Mucorales</taxon>
        <taxon>Lichtheimiaceae</taxon>
        <taxon>Circinella</taxon>
    </lineage>
</organism>
<sequence length="137" mass="15915">MTSQNSIFRQQQQLYKSSHYFGKPKSPTFYSTPISPSQQEDLPSKGRKRRASEDELMEDTSVDDSIGRLQVMPPPRTPLDKGKLIELISDLVEANPRLQPEINDMIQPHQPQHSHQLLQQPYEPHNPHQHQEQQQNK</sequence>
<keyword evidence="3" id="KW-1185">Reference proteome</keyword>
<protein>
    <submittedName>
        <fullName evidence="2">Uncharacterized protein</fullName>
    </submittedName>
</protein>
<name>A0A8H7S8R3_9FUNG</name>
<feature type="region of interest" description="Disordered" evidence="1">
    <location>
        <begin position="1"/>
        <end position="81"/>
    </location>
</feature>
<feature type="compositionally biased region" description="Polar residues" evidence="1">
    <location>
        <begin position="28"/>
        <end position="41"/>
    </location>
</feature>
<gene>
    <name evidence="2" type="ORF">INT45_004984</name>
</gene>
<feature type="region of interest" description="Disordered" evidence="1">
    <location>
        <begin position="99"/>
        <end position="137"/>
    </location>
</feature>
<dbReference type="Proteomes" id="UP000646827">
    <property type="component" value="Unassembled WGS sequence"/>
</dbReference>
<accession>A0A8H7S8R3</accession>
<evidence type="ECO:0000256" key="1">
    <source>
        <dbReference type="SAM" id="MobiDB-lite"/>
    </source>
</evidence>
<evidence type="ECO:0000313" key="3">
    <source>
        <dbReference type="Proteomes" id="UP000646827"/>
    </source>
</evidence>
<feature type="compositionally biased region" description="Polar residues" evidence="1">
    <location>
        <begin position="1"/>
        <end position="16"/>
    </location>
</feature>
<comment type="caution">
    <text evidence="2">The sequence shown here is derived from an EMBL/GenBank/DDBJ whole genome shotgun (WGS) entry which is preliminary data.</text>
</comment>
<proteinExistence type="predicted"/>